<evidence type="ECO:0000313" key="2">
    <source>
        <dbReference type="Proteomes" id="UP000310314"/>
    </source>
</evidence>
<reference evidence="1 2" key="1">
    <citation type="submission" date="2019-05" db="EMBL/GenBank/DDBJ databases">
        <authorList>
            <person name="Zhang J.-Y."/>
            <person name="Feg X."/>
            <person name="Du Z.-J."/>
        </authorList>
    </citation>
    <scope>NUCLEOTIDE SEQUENCE [LARGE SCALE GENOMIC DNA]</scope>
    <source>
        <strain evidence="1 2">RZ26</strain>
    </source>
</reference>
<dbReference type="AlphaFoldDB" id="A0A5S3Q0C7"/>
<dbReference type="OrthoDB" id="6331972at2"/>
<evidence type="ECO:0008006" key="3">
    <source>
        <dbReference type="Google" id="ProtNLM"/>
    </source>
</evidence>
<gene>
    <name evidence="1" type="ORF">FEE95_06280</name>
</gene>
<dbReference type="Proteomes" id="UP000310314">
    <property type="component" value="Unassembled WGS sequence"/>
</dbReference>
<comment type="caution">
    <text evidence="1">The sequence shown here is derived from an EMBL/GenBank/DDBJ whole genome shotgun (WGS) entry which is preliminary data.</text>
</comment>
<protein>
    <recommendedName>
        <fullName evidence="3">DUF1801 domain-containing protein</fullName>
    </recommendedName>
</protein>
<keyword evidence="2" id="KW-1185">Reference proteome</keyword>
<accession>A0A5S3Q0C7</accession>
<evidence type="ECO:0000313" key="1">
    <source>
        <dbReference type="EMBL" id="TMM59037.1"/>
    </source>
</evidence>
<dbReference type="EMBL" id="VATY01000001">
    <property type="protein sequence ID" value="TMM59037.1"/>
    <property type="molecule type" value="Genomic_DNA"/>
</dbReference>
<name>A0A5S3Q0C7_9FLAO</name>
<proteinExistence type="predicted"/>
<sequence>MTNSKLFDKLKSLLKIYEPQLSVVHDKPTNYYLNTAANEKNKKGEFFAAVQVKKNYIAFHLMPVYYYPDLLSTIGDDLKKRMQGKSCFNFNQVEDELFDELSKIITLSFNQYIEFGRISLK</sequence>
<organism evidence="1 2">
    <name type="scientific">Maribacter algarum</name>
    <name type="common">ex Zhang et al. 2020</name>
    <dbReference type="NCBI Taxonomy" id="2578118"/>
    <lineage>
        <taxon>Bacteria</taxon>
        <taxon>Pseudomonadati</taxon>
        <taxon>Bacteroidota</taxon>
        <taxon>Flavobacteriia</taxon>
        <taxon>Flavobacteriales</taxon>
        <taxon>Flavobacteriaceae</taxon>
        <taxon>Maribacter</taxon>
    </lineage>
</organism>
<dbReference type="RefSeq" id="WP_138657027.1">
    <property type="nucleotide sequence ID" value="NZ_VATY01000001.1"/>
</dbReference>